<dbReference type="RefSeq" id="WP_048453256.1">
    <property type="nucleotide sequence ID" value="NZ_LABZ01000178.1"/>
</dbReference>
<comment type="caution">
    <text evidence="1">The sequence shown here is derived from an EMBL/GenBank/DDBJ whole genome shotgun (WGS) entry which is preliminary data.</text>
</comment>
<keyword evidence="2" id="KW-1185">Reference proteome</keyword>
<organism evidence="1 2">
    <name type="scientific">Methylobacterium tarhaniae</name>
    <dbReference type="NCBI Taxonomy" id="1187852"/>
    <lineage>
        <taxon>Bacteria</taxon>
        <taxon>Pseudomonadati</taxon>
        <taxon>Pseudomonadota</taxon>
        <taxon>Alphaproteobacteria</taxon>
        <taxon>Hyphomicrobiales</taxon>
        <taxon>Methylobacteriaceae</taxon>
        <taxon>Methylobacterium</taxon>
    </lineage>
</organism>
<evidence type="ECO:0000313" key="1">
    <source>
        <dbReference type="EMBL" id="KMO34698.1"/>
    </source>
</evidence>
<accession>A0A0J6SMR9</accession>
<dbReference type="OrthoDB" id="7319221at2"/>
<dbReference type="PATRIC" id="fig|1187852.3.peg.2188"/>
<gene>
    <name evidence="1" type="ORF">VQ03_23200</name>
</gene>
<sequence length="65" mass="7243">MGWVLMSERELHRVGVLQAVRAGRQTVTAAARTLGISRRQALRSATKQLGWLMERGVTVRTAPQE</sequence>
<dbReference type="EMBL" id="LABZ01000178">
    <property type="protein sequence ID" value="KMO34698.1"/>
    <property type="molecule type" value="Genomic_DNA"/>
</dbReference>
<reference evidence="1 2" key="1">
    <citation type="submission" date="2015-03" db="EMBL/GenBank/DDBJ databases">
        <title>Genome sequencing of Methylobacterium tarhaniae DSM 25844.</title>
        <authorList>
            <person name="Chaudhry V."/>
            <person name="Patil P.B."/>
        </authorList>
    </citation>
    <scope>NUCLEOTIDE SEQUENCE [LARGE SCALE GENOMIC DNA]</scope>
    <source>
        <strain evidence="1 2">DSM 25844</strain>
    </source>
</reference>
<proteinExistence type="predicted"/>
<dbReference type="AlphaFoldDB" id="A0A0J6SMR9"/>
<protein>
    <submittedName>
        <fullName evidence="1">Uncharacterized protein</fullName>
    </submittedName>
</protein>
<evidence type="ECO:0000313" key="2">
    <source>
        <dbReference type="Proteomes" id="UP000036449"/>
    </source>
</evidence>
<dbReference type="Proteomes" id="UP000036449">
    <property type="component" value="Unassembled WGS sequence"/>
</dbReference>
<name>A0A0J6SMR9_9HYPH</name>